<dbReference type="KEGG" id="tsh:Tsac_0968"/>
<dbReference type="Proteomes" id="UP000006178">
    <property type="component" value="Chromosome"/>
</dbReference>
<dbReference type="AlphaFoldDB" id="I3VTY9"/>
<protein>
    <submittedName>
        <fullName evidence="1">Uncharacterized protein</fullName>
    </submittedName>
</protein>
<keyword evidence="2" id="KW-1185">Reference proteome</keyword>
<name>I3VTY9_THESW</name>
<dbReference type="RefSeq" id="WP_014757887.1">
    <property type="nucleotide sequence ID" value="NC_017992.1"/>
</dbReference>
<dbReference type="BioCyc" id="TSAC1094508:GLMA-979-MONOMER"/>
<dbReference type="EMBL" id="CP003184">
    <property type="protein sequence ID" value="AFK85984.1"/>
    <property type="molecule type" value="Genomic_DNA"/>
</dbReference>
<sequence length="53" mass="6226">MEIFRYIFDSKYREKVSNEFTQQVITLSDEAEKSVNDAYNQTDQNVADSSKNQ</sequence>
<evidence type="ECO:0000313" key="2">
    <source>
        <dbReference type="Proteomes" id="UP000006178"/>
    </source>
</evidence>
<dbReference type="STRING" id="1094508.Tsac_0968"/>
<proteinExistence type="predicted"/>
<reference evidence="1 2" key="1">
    <citation type="journal article" date="2014" name="Appl. Environ. Microbiol.">
        <title>Profile of Secreted Hydrolases, Associated Proteins, and SlpA in Thermoanaerobacterium saccharolyticum during the Degradation of Hemicellulose.</title>
        <authorList>
            <person name="Currie D.H."/>
            <person name="Guss A.M."/>
            <person name="Herring C.D."/>
            <person name="Giannone R.J."/>
            <person name="Johnson C.M."/>
            <person name="Lankford P.K."/>
            <person name="Brown S.D."/>
            <person name="Hettich R.L."/>
            <person name="Lynd L.R."/>
        </authorList>
    </citation>
    <scope>NUCLEOTIDE SEQUENCE [LARGE SCALE GENOMIC DNA]</scope>
    <source>
        <strain evidence="2">DSM 8691 / JW/SL-YS485</strain>
    </source>
</reference>
<evidence type="ECO:0000313" key="1">
    <source>
        <dbReference type="EMBL" id="AFK85984.1"/>
    </source>
</evidence>
<organism evidence="1 2">
    <name type="scientific">Thermoanaerobacterium saccharolyticum (strain DSM 8691 / JW/SL-YS485)</name>
    <dbReference type="NCBI Taxonomy" id="1094508"/>
    <lineage>
        <taxon>Bacteria</taxon>
        <taxon>Bacillati</taxon>
        <taxon>Bacillota</taxon>
        <taxon>Clostridia</taxon>
        <taxon>Thermoanaerobacterales</taxon>
        <taxon>Thermoanaerobacteraceae</taxon>
        <taxon>Thermoanaerobacterium</taxon>
    </lineage>
</organism>
<dbReference type="PATRIC" id="fig|1094508.3.peg.979"/>
<accession>I3VTY9</accession>
<gene>
    <name evidence="1" type="ordered locus">Tsac_0968</name>
</gene>